<keyword evidence="2" id="KW-1185">Reference proteome</keyword>
<protein>
    <submittedName>
        <fullName evidence="1">Uncharacterized protein</fullName>
    </submittedName>
</protein>
<accession>A0A0C9VJG4</accession>
<reference evidence="1 2" key="1">
    <citation type="submission" date="2014-06" db="EMBL/GenBank/DDBJ databases">
        <title>Evolutionary Origins and Diversification of the Mycorrhizal Mutualists.</title>
        <authorList>
            <consortium name="DOE Joint Genome Institute"/>
            <consortium name="Mycorrhizal Genomics Consortium"/>
            <person name="Kohler A."/>
            <person name="Kuo A."/>
            <person name="Nagy L.G."/>
            <person name="Floudas D."/>
            <person name="Copeland A."/>
            <person name="Barry K.W."/>
            <person name="Cichocki N."/>
            <person name="Veneault-Fourrey C."/>
            <person name="LaButti K."/>
            <person name="Lindquist E.A."/>
            <person name="Lipzen A."/>
            <person name="Lundell T."/>
            <person name="Morin E."/>
            <person name="Murat C."/>
            <person name="Riley R."/>
            <person name="Ohm R."/>
            <person name="Sun H."/>
            <person name="Tunlid A."/>
            <person name="Henrissat B."/>
            <person name="Grigoriev I.V."/>
            <person name="Hibbett D.S."/>
            <person name="Martin F."/>
        </authorList>
    </citation>
    <scope>NUCLEOTIDE SEQUENCE [LARGE SCALE GENOMIC DNA]</scope>
    <source>
        <strain evidence="1 2">SS14</strain>
    </source>
</reference>
<dbReference type="PANTHER" id="PTHR35871">
    <property type="entry name" value="EXPRESSED PROTEIN"/>
    <property type="match status" value="1"/>
</dbReference>
<dbReference type="PANTHER" id="PTHR35871:SF1">
    <property type="entry name" value="CXC1-LIKE CYSTEINE CLUSTER ASSOCIATED WITH KDZ TRANSPOSASES DOMAIN-CONTAINING PROTEIN"/>
    <property type="match status" value="1"/>
</dbReference>
<evidence type="ECO:0000313" key="1">
    <source>
        <dbReference type="EMBL" id="KIJ41752.1"/>
    </source>
</evidence>
<evidence type="ECO:0000313" key="2">
    <source>
        <dbReference type="Proteomes" id="UP000054279"/>
    </source>
</evidence>
<organism evidence="1 2">
    <name type="scientific">Sphaerobolus stellatus (strain SS14)</name>
    <dbReference type="NCBI Taxonomy" id="990650"/>
    <lineage>
        <taxon>Eukaryota</taxon>
        <taxon>Fungi</taxon>
        <taxon>Dikarya</taxon>
        <taxon>Basidiomycota</taxon>
        <taxon>Agaricomycotina</taxon>
        <taxon>Agaricomycetes</taxon>
        <taxon>Phallomycetidae</taxon>
        <taxon>Geastrales</taxon>
        <taxon>Sphaerobolaceae</taxon>
        <taxon>Sphaerobolus</taxon>
    </lineage>
</organism>
<sequence>MERSKSGYICAEDVVEIFNSPELQELLAAHDAKLTISIRAARQWLKKLDWRYGQKQNGMFIDGHEREDVVKYRNSYKKRMILYDNDNNVISTPNGFPVEGGRFCLILVTHDESTFYANDCRKTKWFHSSEKATPLAKGEGLQ</sequence>
<gene>
    <name evidence="1" type="ORF">M422DRAFT_171907</name>
</gene>
<proteinExistence type="predicted"/>
<dbReference type="Proteomes" id="UP000054279">
    <property type="component" value="Unassembled WGS sequence"/>
</dbReference>
<dbReference type="OrthoDB" id="6511194at2759"/>
<dbReference type="EMBL" id="KN837134">
    <property type="protein sequence ID" value="KIJ41752.1"/>
    <property type="molecule type" value="Genomic_DNA"/>
</dbReference>
<dbReference type="AlphaFoldDB" id="A0A0C9VJG4"/>
<name>A0A0C9VJG4_SPHS4</name>
<dbReference type="HOGENOM" id="CLU_005726_2_2_1"/>